<comment type="similarity">
    <text evidence="6">Belongs to the NAGSA dehydrogenase family. Type 2 subfamily.</text>
</comment>
<accession>A0A9D1ZV28</accession>
<dbReference type="SUPFAM" id="SSF55347">
    <property type="entry name" value="Glyceraldehyde-3-phosphate dehydrogenase-like, C-terminal domain"/>
    <property type="match status" value="1"/>
</dbReference>
<dbReference type="Gene3D" id="3.30.360.10">
    <property type="entry name" value="Dihydrodipicolinate Reductase, domain 2"/>
    <property type="match status" value="1"/>
</dbReference>
<evidence type="ECO:0000256" key="2">
    <source>
        <dbReference type="ARBA" id="ARBA00022571"/>
    </source>
</evidence>
<organism evidence="8 9">
    <name type="scientific">Candidatus Borkfalkia excrementigallinarum</name>
    <dbReference type="NCBI Taxonomy" id="2838506"/>
    <lineage>
        <taxon>Bacteria</taxon>
        <taxon>Bacillati</taxon>
        <taxon>Bacillota</taxon>
        <taxon>Clostridia</taxon>
        <taxon>Christensenellales</taxon>
        <taxon>Christensenellaceae</taxon>
        <taxon>Candidatus Borkfalkia</taxon>
    </lineage>
</organism>
<keyword evidence="3 6" id="KW-0028">Amino-acid biosynthesis</keyword>
<dbReference type="PANTHER" id="PTHR32338">
    <property type="entry name" value="N-ACETYL-GAMMA-GLUTAMYL-PHOSPHATE REDUCTASE, CHLOROPLASTIC-RELATED-RELATED"/>
    <property type="match status" value="1"/>
</dbReference>
<proteinExistence type="inferred from homology"/>
<name>A0A9D1ZV28_9FIRM</name>
<reference evidence="8" key="1">
    <citation type="journal article" date="2021" name="PeerJ">
        <title>Extensive microbial diversity within the chicken gut microbiome revealed by metagenomics and culture.</title>
        <authorList>
            <person name="Gilroy R."/>
            <person name="Ravi A."/>
            <person name="Getino M."/>
            <person name="Pursley I."/>
            <person name="Horton D.L."/>
            <person name="Alikhan N.F."/>
            <person name="Baker D."/>
            <person name="Gharbi K."/>
            <person name="Hall N."/>
            <person name="Watson M."/>
            <person name="Adriaenssens E.M."/>
            <person name="Foster-Nyarko E."/>
            <person name="Jarju S."/>
            <person name="Secka A."/>
            <person name="Antonio M."/>
            <person name="Oren A."/>
            <person name="Chaudhuri R.R."/>
            <person name="La Ragione R."/>
            <person name="Hildebrand F."/>
            <person name="Pallen M.J."/>
        </authorList>
    </citation>
    <scope>NUCLEOTIDE SEQUENCE</scope>
    <source>
        <strain evidence="8">1345</strain>
    </source>
</reference>
<dbReference type="CDD" id="cd23935">
    <property type="entry name" value="AGPR_2_C"/>
    <property type="match status" value="1"/>
</dbReference>
<dbReference type="GO" id="GO:0051287">
    <property type="term" value="F:NAD binding"/>
    <property type="evidence" value="ECO:0007669"/>
    <property type="project" value="InterPro"/>
</dbReference>
<comment type="caution">
    <text evidence="8">The sequence shown here is derived from an EMBL/GenBank/DDBJ whole genome shotgun (WGS) entry which is preliminary data.</text>
</comment>
<evidence type="ECO:0000313" key="8">
    <source>
        <dbReference type="EMBL" id="HIY96702.1"/>
    </source>
</evidence>
<evidence type="ECO:0000313" key="9">
    <source>
        <dbReference type="Proteomes" id="UP000886750"/>
    </source>
</evidence>
<dbReference type="InterPro" id="IPR050085">
    <property type="entry name" value="AGPR"/>
</dbReference>
<dbReference type="Proteomes" id="UP000886750">
    <property type="component" value="Unassembled WGS sequence"/>
</dbReference>
<dbReference type="GO" id="GO:0003942">
    <property type="term" value="F:N-acetyl-gamma-glutamyl-phosphate reductase activity"/>
    <property type="evidence" value="ECO:0007669"/>
    <property type="project" value="UniProtKB-UniRule"/>
</dbReference>
<evidence type="ECO:0000256" key="6">
    <source>
        <dbReference type="HAMAP-Rule" id="MF_01110"/>
    </source>
</evidence>
<dbReference type="EC" id="1.2.1.38" evidence="6"/>
<dbReference type="HAMAP" id="MF_01110">
    <property type="entry name" value="ArgC_type2"/>
    <property type="match status" value="1"/>
</dbReference>
<feature type="active site" evidence="6">
    <location>
        <position position="115"/>
    </location>
</feature>
<dbReference type="NCBIfam" id="TIGR01851">
    <property type="entry name" value="argC_other"/>
    <property type="match status" value="1"/>
</dbReference>
<dbReference type="AlphaFoldDB" id="A0A9D1ZV28"/>
<comment type="pathway">
    <text evidence="6">Amino-acid biosynthesis; L-arginine biosynthesis; N(2)-acetyl-L-ornithine from L-glutamate: step 3/4.</text>
</comment>
<protein>
    <recommendedName>
        <fullName evidence="6">N-acetyl-gamma-glutamyl-phosphate reductase</fullName>
        <shortName evidence="6">AGPR</shortName>
        <ecNumber evidence="6">1.2.1.38</ecNumber>
    </recommendedName>
    <alternativeName>
        <fullName evidence="6">N-acetyl-glutamate semialdehyde dehydrogenase</fullName>
        <shortName evidence="6">NAGSA dehydrogenase</shortName>
    </alternativeName>
</protein>
<dbReference type="PANTHER" id="PTHR32338:SF10">
    <property type="entry name" value="N-ACETYL-GAMMA-GLUTAMYL-PHOSPHATE REDUCTASE, CHLOROPLASTIC-RELATED"/>
    <property type="match status" value="1"/>
</dbReference>
<dbReference type="Gene3D" id="3.40.50.720">
    <property type="entry name" value="NAD(P)-binding Rossmann-like Domain"/>
    <property type="match status" value="1"/>
</dbReference>
<sequence length="308" mass="33897">MVNVFIDGKEGTTGLKIFERLGDRQDICIHTLPEEFRKDADARREQINAADIVFLCLPDTAAKESVSLCENNSVKIIDASTAHRTNPEWAYGFPELSLAHRKKVESSKRVAVPGCHASGFISLVYPLIAGGIVSPEYPFVCHSVTGYSGGGKKMISEYEDKNRSAELDAPRQYGISQSHKHLPEMKAVCGLQFEPIFNPIVADYYSGMCVTLPLYGRFLTKKMSVNDLKSYFTEYYASSNFVDVSQEDTAYLSANILSGTNKMRLFVGGNDERIVLSSVFDNLGKGASGAAVQCMNIMLGLDERTGLL</sequence>
<dbReference type="EMBL" id="DXCQ01000028">
    <property type="protein sequence ID" value="HIY96702.1"/>
    <property type="molecule type" value="Genomic_DNA"/>
</dbReference>
<evidence type="ECO:0000256" key="4">
    <source>
        <dbReference type="ARBA" id="ARBA00022857"/>
    </source>
</evidence>
<keyword evidence="4 6" id="KW-0521">NADP</keyword>
<keyword evidence="2 6" id="KW-0055">Arginine biosynthesis</keyword>
<dbReference type="InterPro" id="IPR010136">
    <property type="entry name" value="AGPR_type-2"/>
</dbReference>
<dbReference type="Pfam" id="PF22698">
    <property type="entry name" value="Semialdhyde_dhC_1"/>
    <property type="match status" value="1"/>
</dbReference>
<evidence type="ECO:0000259" key="7">
    <source>
        <dbReference type="SMART" id="SM00859"/>
    </source>
</evidence>
<feature type="domain" description="Semialdehyde dehydrogenase NAD-binding" evidence="7">
    <location>
        <begin position="3"/>
        <end position="104"/>
    </location>
</feature>
<evidence type="ECO:0000256" key="3">
    <source>
        <dbReference type="ARBA" id="ARBA00022605"/>
    </source>
</evidence>
<keyword evidence="5 6" id="KW-0560">Oxidoreductase</keyword>
<dbReference type="InterPro" id="IPR058924">
    <property type="entry name" value="AGPR_dimerisation_dom"/>
</dbReference>
<dbReference type="GO" id="GO:0006526">
    <property type="term" value="P:L-arginine biosynthetic process"/>
    <property type="evidence" value="ECO:0007669"/>
    <property type="project" value="UniProtKB-UniRule"/>
</dbReference>
<dbReference type="SUPFAM" id="SSF51735">
    <property type="entry name" value="NAD(P)-binding Rossmann-fold domains"/>
    <property type="match status" value="1"/>
</dbReference>
<gene>
    <name evidence="6 8" type="primary">argC</name>
    <name evidence="8" type="ORF">H9729_03360</name>
</gene>
<comment type="catalytic activity">
    <reaction evidence="6">
        <text>N-acetyl-L-glutamate 5-semialdehyde + phosphate + NADP(+) = N-acetyl-L-glutamyl 5-phosphate + NADPH + H(+)</text>
        <dbReference type="Rhea" id="RHEA:21588"/>
        <dbReference type="ChEBI" id="CHEBI:15378"/>
        <dbReference type="ChEBI" id="CHEBI:29123"/>
        <dbReference type="ChEBI" id="CHEBI:43474"/>
        <dbReference type="ChEBI" id="CHEBI:57783"/>
        <dbReference type="ChEBI" id="CHEBI:57936"/>
        <dbReference type="ChEBI" id="CHEBI:58349"/>
        <dbReference type="EC" id="1.2.1.38"/>
    </reaction>
</comment>
<dbReference type="GO" id="GO:0005737">
    <property type="term" value="C:cytoplasm"/>
    <property type="evidence" value="ECO:0007669"/>
    <property type="project" value="UniProtKB-SubCell"/>
</dbReference>
<keyword evidence="1 6" id="KW-0963">Cytoplasm</keyword>
<comment type="function">
    <text evidence="6">Catalyzes the NADPH-dependent reduction of N-acetyl-5-glutamyl phosphate to yield N-acetyl-L-glutamate 5-semialdehyde.</text>
</comment>
<dbReference type="SMART" id="SM00859">
    <property type="entry name" value="Semialdhyde_dh"/>
    <property type="match status" value="1"/>
</dbReference>
<comment type="subcellular location">
    <subcellularLocation>
        <location evidence="6">Cytoplasm</location>
    </subcellularLocation>
</comment>
<dbReference type="InterPro" id="IPR000534">
    <property type="entry name" value="Semialdehyde_DH_NAD-bd"/>
</dbReference>
<dbReference type="InterPro" id="IPR036291">
    <property type="entry name" value="NAD(P)-bd_dom_sf"/>
</dbReference>
<reference evidence="8" key="2">
    <citation type="submission" date="2021-04" db="EMBL/GenBank/DDBJ databases">
        <authorList>
            <person name="Gilroy R."/>
        </authorList>
    </citation>
    <scope>NUCLEOTIDE SEQUENCE</scope>
    <source>
        <strain evidence="8">1345</strain>
    </source>
</reference>
<dbReference type="CDD" id="cd17896">
    <property type="entry name" value="AGPR_2_N"/>
    <property type="match status" value="1"/>
</dbReference>
<evidence type="ECO:0000256" key="5">
    <source>
        <dbReference type="ARBA" id="ARBA00023002"/>
    </source>
</evidence>
<evidence type="ECO:0000256" key="1">
    <source>
        <dbReference type="ARBA" id="ARBA00022490"/>
    </source>
</evidence>
<dbReference type="Pfam" id="PF01118">
    <property type="entry name" value="Semialdhyde_dh"/>
    <property type="match status" value="1"/>
</dbReference>